<evidence type="ECO:0000256" key="6">
    <source>
        <dbReference type="ARBA" id="ARBA00022868"/>
    </source>
</evidence>
<feature type="transmembrane region" description="Helical" evidence="12">
    <location>
        <begin position="270"/>
        <end position="299"/>
    </location>
</feature>
<feature type="transmembrane region" description="Helical" evidence="12">
    <location>
        <begin position="179"/>
        <end position="198"/>
    </location>
</feature>
<keyword evidence="10 12" id="KW-0472">Membrane</keyword>
<evidence type="ECO:0000256" key="12">
    <source>
        <dbReference type="RuleBase" id="RU010713"/>
    </source>
</evidence>
<comment type="subcellular location">
    <subcellularLocation>
        <location evidence="1">Cell junction</location>
        <location evidence="1">Gap junction</location>
    </subcellularLocation>
    <subcellularLocation>
        <location evidence="2 12">Cell membrane</location>
        <topology evidence="2 12">Multi-pass membrane protein</topology>
    </subcellularLocation>
</comment>
<feature type="transmembrane region" description="Helical" evidence="12">
    <location>
        <begin position="29"/>
        <end position="48"/>
    </location>
</feature>
<dbReference type="GO" id="GO:0005921">
    <property type="term" value="C:gap junction"/>
    <property type="evidence" value="ECO:0007669"/>
    <property type="project" value="UniProtKB-SubCell"/>
</dbReference>
<keyword evidence="14" id="KW-1185">Reference proteome</keyword>
<keyword evidence="9 12" id="KW-0406">Ion transport</keyword>
<evidence type="ECO:0000256" key="9">
    <source>
        <dbReference type="ARBA" id="ARBA00023065"/>
    </source>
</evidence>
<proteinExistence type="inferred from homology"/>
<dbReference type="PROSITE" id="PS51013">
    <property type="entry name" value="PANNEXIN"/>
    <property type="match status" value="1"/>
</dbReference>
<evidence type="ECO:0000256" key="5">
    <source>
        <dbReference type="ARBA" id="ARBA00022692"/>
    </source>
</evidence>
<evidence type="ECO:0000256" key="4">
    <source>
        <dbReference type="ARBA" id="ARBA00022475"/>
    </source>
</evidence>
<sequence>MYKLLGGLKDYLKWQDIVTDNAVFRLHNLFTTVLLLTCSLIITATQYVGNPIQCIVGKGLPTHAINTYCWITSTFTMPDAYLREVGSQVAHPGIDNDYGEEDHKKYYTYYQWVCFVLFFQALLCYLPKYIWDTLEGGLMRSIVMGLNIGICREEDKCNKKKVLLDYLLRHVRRHNMYAIRYWICEALCLINIIAQLYFMDHFFDGEFFSYGLRVMSFSEQAQEERVDPMVYVFPRVTKCTFHKYGASGSIQKHDSLCVLPLNIVNEKTYIFLWFWFIILATMLSLLVVYRVVIIAVPTVRPYLLHARNRMVPREVAAAISRKTDVGDWWILYMLGRNMDPIIYREVVAELAKKIETAASNTP</sequence>
<dbReference type="InterPro" id="IPR000990">
    <property type="entry name" value="Innexin"/>
</dbReference>
<protein>
    <recommendedName>
        <fullName evidence="12">Innexin</fullName>
    </recommendedName>
</protein>
<feature type="transmembrane region" description="Helical" evidence="12">
    <location>
        <begin position="109"/>
        <end position="131"/>
    </location>
</feature>
<evidence type="ECO:0000256" key="7">
    <source>
        <dbReference type="ARBA" id="ARBA00022949"/>
    </source>
</evidence>
<comment type="function">
    <text evidence="12">Structural component of the gap junctions.</text>
</comment>
<dbReference type="STRING" id="105785.A0A2J7PHA0"/>
<dbReference type="EMBL" id="NEVH01025142">
    <property type="protein sequence ID" value="PNF15717.1"/>
    <property type="molecule type" value="Genomic_DNA"/>
</dbReference>
<dbReference type="Proteomes" id="UP000235965">
    <property type="component" value="Unassembled WGS sequence"/>
</dbReference>
<reference evidence="13 14" key="1">
    <citation type="submission" date="2017-12" db="EMBL/GenBank/DDBJ databases">
        <title>Hemimetabolous genomes reveal molecular basis of termite eusociality.</title>
        <authorList>
            <person name="Harrison M.C."/>
            <person name="Jongepier E."/>
            <person name="Robertson H.M."/>
            <person name="Arning N."/>
            <person name="Bitard-Feildel T."/>
            <person name="Chao H."/>
            <person name="Childers C.P."/>
            <person name="Dinh H."/>
            <person name="Doddapaneni H."/>
            <person name="Dugan S."/>
            <person name="Gowin J."/>
            <person name="Greiner C."/>
            <person name="Han Y."/>
            <person name="Hu H."/>
            <person name="Hughes D.S.T."/>
            <person name="Huylmans A.-K."/>
            <person name="Kemena C."/>
            <person name="Kremer L.P.M."/>
            <person name="Lee S.L."/>
            <person name="Lopez-Ezquerra A."/>
            <person name="Mallet L."/>
            <person name="Monroy-Kuhn J.M."/>
            <person name="Moser A."/>
            <person name="Murali S.C."/>
            <person name="Muzny D.M."/>
            <person name="Otani S."/>
            <person name="Piulachs M.-D."/>
            <person name="Poelchau M."/>
            <person name="Qu J."/>
            <person name="Schaub F."/>
            <person name="Wada-Katsumata A."/>
            <person name="Worley K.C."/>
            <person name="Xie Q."/>
            <person name="Ylla G."/>
            <person name="Poulsen M."/>
            <person name="Gibbs R.A."/>
            <person name="Schal C."/>
            <person name="Richards S."/>
            <person name="Belles X."/>
            <person name="Korb J."/>
            <person name="Bornberg-Bauer E."/>
        </authorList>
    </citation>
    <scope>NUCLEOTIDE SEQUENCE [LARGE SCALE GENOMIC DNA]</scope>
    <source>
        <tissue evidence="13">Whole body</tissue>
    </source>
</reference>
<dbReference type="InParanoid" id="A0A2J7PHA0"/>
<organism evidence="13 14">
    <name type="scientific">Cryptotermes secundus</name>
    <dbReference type="NCBI Taxonomy" id="105785"/>
    <lineage>
        <taxon>Eukaryota</taxon>
        <taxon>Metazoa</taxon>
        <taxon>Ecdysozoa</taxon>
        <taxon>Arthropoda</taxon>
        <taxon>Hexapoda</taxon>
        <taxon>Insecta</taxon>
        <taxon>Pterygota</taxon>
        <taxon>Neoptera</taxon>
        <taxon>Polyneoptera</taxon>
        <taxon>Dictyoptera</taxon>
        <taxon>Blattodea</taxon>
        <taxon>Blattoidea</taxon>
        <taxon>Termitoidae</taxon>
        <taxon>Kalotermitidae</taxon>
        <taxon>Cryptotermitinae</taxon>
        <taxon>Cryptotermes</taxon>
    </lineage>
</organism>
<dbReference type="GO" id="GO:0005243">
    <property type="term" value="F:gap junction channel activity"/>
    <property type="evidence" value="ECO:0007669"/>
    <property type="project" value="TreeGrafter"/>
</dbReference>
<comment type="similarity">
    <text evidence="12">Belongs to the pannexin family.</text>
</comment>
<evidence type="ECO:0000313" key="14">
    <source>
        <dbReference type="Proteomes" id="UP000235965"/>
    </source>
</evidence>
<keyword evidence="8 12" id="KW-1133">Transmembrane helix</keyword>
<evidence type="ECO:0000313" key="13">
    <source>
        <dbReference type="EMBL" id="PNF15717.1"/>
    </source>
</evidence>
<dbReference type="PANTHER" id="PTHR11893">
    <property type="entry name" value="INNEXIN"/>
    <property type="match status" value="1"/>
</dbReference>
<evidence type="ECO:0000256" key="2">
    <source>
        <dbReference type="ARBA" id="ARBA00004651"/>
    </source>
</evidence>
<dbReference type="PRINTS" id="PR01262">
    <property type="entry name" value="INNEXIN"/>
</dbReference>
<dbReference type="AlphaFoldDB" id="A0A2J7PHA0"/>
<keyword evidence="4" id="KW-1003">Cell membrane</keyword>
<name>A0A2J7PHA0_9NEOP</name>
<dbReference type="GO" id="GO:0034220">
    <property type="term" value="P:monoatomic ion transmembrane transport"/>
    <property type="evidence" value="ECO:0007669"/>
    <property type="project" value="UniProtKB-KW"/>
</dbReference>
<evidence type="ECO:0000256" key="10">
    <source>
        <dbReference type="ARBA" id="ARBA00023136"/>
    </source>
</evidence>
<accession>A0A2J7PHA0</accession>
<keyword evidence="7" id="KW-0965">Cell junction</keyword>
<dbReference type="OrthoDB" id="5867527at2759"/>
<keyword evidence="3 12" id="KW-0813">Transport</keyword>
<dbReference type="GO" id="GO:0005886">
    <property type="term" value="C:plasma membrane"/>
    <property type="evidence" value="ECO:0007669"/>
    <property type="project" value="UniProtKB-SubCell"/>
</dbReference>
<dbReference type="FunCoup" id="A0A2J7PHA0">
    <property type="interactions" value="20"/>
</dbReference>
<dbReference type="Pfam" id="PF00876">
    <property type="entry name" value="Innexin"/>
    <property type="match status" value="1"/>
</dbReference>
<comment type="caution">
    <text evidence="13">The sequence shown here is derived from an EMBL/GenBank/DDBJ whole genome shotgun (WGS) entry which is preliminary data.</text>
</comment>
<keyword evidence="5 12" id="KW-0812">Transmembrane</keyword>
<keyword evidence="11 12" id="KW-0407">Ion channel</keyword>
<evidence type="ECO:0000256" key="3">
    <source>
        <dbReference type="ARBA" id="ARBA00022448"/>
    </source>
</evidence>
<gene>
    <name evidence="13" type="primary">inx1</name>
    <name evidence="12" type="synonym">inx</name>
    <name evidence="13" type="ORF">B7P43_G12472</name>
</gene>
<evidence type="ECO:0000256" key="1">
    <source>
        <dbReference type="ARBA" id="ARBA00004610"/>
    </source>
</evidence>
<evidence type="ECO:0000256" key="8">
    <source>
        <dbReference type="ARBA" id="ARBA00022989"/>
    </source>
</evidence>
<keyword evidence="6" id="KW-0303">Gap junction</keyword>
<evidence type="ECO:0000256" key="11">
    <source>
        <dbReference type="ARBA" id="ARBA00023303"/>
    </source>
</evidence>
<dbReference type="PANTHER" id="PTHR11893:SF39">
    <property type="entry name" value="INNEXIN INX1"/>
    <property type="match status" value="1"/>
</dbReference>